<dbReference type="SUPFAM" id="SSF53659">
    <property type="entry name" value="Isocitrate/Isopropylmalate dehydrogenase-like"/>
    <property type="match status" value="1"/>
</dbReference>
<dbReference type="InterPro" id="IPR005255">
    <property type="entry name" value="PdxA_fam"/>
</dbReference>
<dbReference type="PANTHER" id="PTHR30004:SF3">
    <property type="entry name" value="4-HYDROXYTHREONINE-4-PHOSPHATE DEHYDROGENASE 2-RELATED"/>
    <property type="match status" value="1"/>
</dbReference>
<keyword evidence="5" id="KW-1185">Reference proteome</keyword>
<evidence type="ECO:0000256" key="1">
    <source>
        <dbReference type="ARBA" id="ARBA00022723"/>
    </source>
</evidence>
<comment type="caution">
    <text evidence="4">The sequence shown here is derived from an EMBL/GenBank/DDBJ whole genome shotgun (WGS) entry which is preliminary data.</text>
</comment>
<protein>
    <submittedName>
        <fullName evidence="4">4-hydroxythreonine-4-phosphate dehydrogenase PdxA</fullName>
    </submittedName>
</protein>
<dbReference type="PANTHER" id="PTHR30004">
    <property type="entry name" value="4-HYDROXYTHREONINE-4-PHOSPHATE DEHYDROGENASE"/>
    <property type="match status" value="1"/>
</dbReference>
<evidence type="ECO:0000256" key="2">
    <source>
        <dbReference type="ARBA" id="ARBA00023002"/>
    </source>
</evidence>
<keyword evidence="3" id="KW-0520">NAD</keyword>
<dbReference type="Gene3D" id="3.40.718.10">
    <property type="entry name" value="Isopropylmalate Dehydrogenase"/>
    <property type="match status" value="1"/>
</dbReference>
<evidence type="ECO:0000313" key="4">
    <source>
        <dbReference type="EMBL" id="MBC9175699.1"/>
    </source>
</evidence>
<keyword evidence="1" id="KW-0479">Metal-binding</keyword>
<evidence type="ECO:0000256" key="3">
    <source>
        <dbReference type="ARBA" id="ARBA00023027"/>
    </source>
</evidence>
<keyword evidence="2" id="KW-0560">Oxidoreductase</keyword>
<dbReference type="Pfam" id="PF04166">
    <property type="entry name" value="PdxA"/>
    <property type="match status" value="1"/>
</dbReference>
<dbReference type="EMBL" id="JACTUZ010000003">
    <property type="protein sequence ID" value="MBC9175699.1"/>
    <property type="molecule type" value="Genomic_DNA"/>
</dbReference>
<proteinExistence type="predicted"/>
<dbReference type="Proteomes" id="UP000603940">
    <property type="component" value="Unassembled WGS sequence"/>
</dbReference>
<reference evidence="4 5" key="1">
    <citation type="journal article" date="2009" name="Int. J. Syst. Evol. Microbiol.">
        <title>Transfer of Teichococcus ludipueritiae and Muricoccus roseus to the genus Roseomonas, as Roseomonas ludipueritiae comb. nov. and Roseomonas rosea comb. nov., respectively, and emended description of the genus Roseomonas.</title>
        <authorList>
            <person name="Sanchez-Porro C."/>
            <person name="Gallego V."/>
            <person name="Busse H.J."/>
            <person name="Kampfer P."/>
            <person name="Ventosa A."/>
        </authorList>
    </citation>
    <scope>NUCLEOTIDE SEQUENCE [LARGE SCALE GENOMIC DNA]</scope>
    <source>
        <strain evidence="4 5">DSM 14915</strain>
    </source>
</reference>
<accession>A0ABR7R1U8</accession>
<name>A0ABR7R1U8_9PROT</name>
<gene>
    <name evidence="4" type="ORF">IBL25_01905</name>
</gene>
<evidence type="ECO:0000313" key="5">
    <source>
        <dbReference type="Proteomes" id="UP000603940"/>
    </source>
</evidence>
<sequence length="342" mass="35840">MRMQAAFSAKPRIALAMGDAAGISPELAAKVLADDDVRAAASITVFGDARVLAEGARVAGLDLDIDIAADVPASAPRTERPLLIDLAHCDPAEVPLGQISEAGGRFATENFRRALAMAAAGEADAVCFTPFNKAAMRLVTPGYEDEIGFTAEAIGFHGVAKEFNVLEGLWNARVTSHVPLKDVASLLSRQTILDNLRLTHDALRAAGIARPRIAVAALNPHAGDNGNFGREEIEVIGPAVEEGKAQQIGCDGPFPADTVFVRARRGDFDAVLTMYHDQGQIAMKLIGFEAGVTLMGGFPFPICTAAHGTAYDIAGRGIAHPGAMRNALLLAARMAAREVAGP</sequence>
<organism evidence="4 5">
    <name type="scientific">Pseudoroseomonas ludipueritiae</name>
    <dbReference type="NCBI Taxonomy" id="198093"/>
    <lineage>
        <taxon>Bacteria</taxon>
        <taxon>Pseudomonadati</taxon>
        <taxon>Pseudomonadota</taxon>
        <taxon>Alphaproteobacteria</taxon>
        <taxon>Acetobacterales</taxon>
        <taxon>Acetobacteraceae</taxon>
        <taxon>Pseudoroseomonas</taxon>
    </lineage>
</organism>